<name>A0A5J6L5Q0_9MICO</name>
<keyword evidence="1" id="KW-0472">Membrane</keyword>
<gene>
    <name evidence="2" type="ORF">F6J85_12845</name>
</gene>
<proteinExistence type="predicted"/>
<feature type="transmembrane region" description="Helical" evidence="1">
    <location>
        <begin position="100"/>
        <end position="129"/>
    </location>
</feature>
<accession>A0A5J6L5Q0</accession>
<keyword evidence="3" id="KW-1185">Reference proteome</keyword>
<organism evidence="2 3">
    <name type="scientific">Microbacterium lushaniae</name>
    <dbReference type="NCBI Taxonomy" id="2614639"/>
    <lineage>
        <taxon>Bacteria</taxon>
        <taxon>Bacillati</taxon>
        <taxon>Actinomycetota</taxon>
        <taxon>Actinomycetes</taxon>
        <taxon>Micrococcales</taxon>
        <taxon>Microbacteriaceae</taxon>
        <taxon>Microbacterium</taxon>
    </lineage>
</organism>
<evidence type="ECO:0000313" key="2">
    <source>
        <dbReference type="EMBL" id="QEW03888.1"/>
    </source>
</evidence>
<dbReference type="RefSeq" id="WP_150925525.1">
    <property type="nucleotide sequence ID" value="NZ_CP044232.1"/>
</dbReference>
<sequence>MTNAIEAIVEILSWIGLGLGALVALLALVVYLVDGTWVPVRAFVEHEGDEIVLRWFDEEDAVNSAPISAAQWRELGGRDTAEVFARRGSRNRMRAARHSAAVRGLVLLATVLLAVGAVCLVISGVMLFVR</sequence>
<keyword evidence="1" id="KW-0812">Transmembrane</keyword>
<dbReference type="Proteomes" id="UP000325516">
    <property type="component" value="Chromosome"/>
</dbReference>
<reference evidence="3" key="1">
    <citation type="submission" date="2019-09" db="EMBL/GenBank/DDBJ databases">
        <title>Mumia zhuanghuii sp. nov. isolated from the intestinal contents of plateau pika (Ochotona curzoniae) in the Qinghai-Tibet plateau of China.</title>
        <authorList>
            <person name="Tian Z."/>
        </authorList>
    </citation>
    <scope>NUCLEOTIDE SEQUENCE [LARGE SCALE GENOMIC DNA]</scope>
    <source>
        <strain evidence="3">L-031</strain>
    </source>
</reference>
<dbReference type="KEGG" id="mlz:F6J85_12845"/>
<dbReference type="AlphaFoldDB" id="A0A5J6L5Q0"/>
<evidence type="ECO:0000256" key="1">
    <source>
        <dbReference type="SAM" id="Phobius"/>
    </source>
</evidence>
<dbReference type="EMBL" id="CP044232">
    <property type="protein sequence ID" value="QEW03888.1"/>
    <property type="molecule type" value="Genomic_DNA"/>
</dbReference>
<keyword evidence="1" id="KW-1133">Transmembrane helix</keyword>
<protein>
    <submittedName>
        <fullName evidence="2">Uncharacterized protein</fullName>
    </submittedName>
</protein>
<feature type="transmembrane region" description="Helical" evidence="1">
    <location>
        <begin position="12"/>
        <end position="33"/>
    </location>
</feature>
<evidence type="ECO:0000313" key="3">
    <source>
        <dbReference type="Proteomes" id="UP000325516"/>
    </source>
</evidence>